<dbReference type="Gene3D" id="1.10.490.50">
    <property type="entry name" value="Antibiotic binding domain of TipA-like multidrug resistance regulators"/>
    <property type="match status" value="1"/>
</dbReference>
<dbReference type="InterPro" id="IPR000551">
    <property type="entry name" value="MerR-type_HTH_dom"/>
</dbReference>
<dbReference type="AlphaFoldDB" id="G9ELZ9"/>
<keyword evidence="3" id="KW-0010">Activator</keyword>
<evidence type="ECO:0000313" key="6">
    <source>
        <dbReference type="EMBL" id="EHL31599.1"/>
    </source>
</evidence>
<accession>G9ELZ9</accession>
<gene>
    <name evidence="6" type="ORF">LDG_6260</name>
</gene>
<proteinExistence type="predicted"/>
<dbReference type="SMART" id="SM00422">
    <property type="entry name" value="HTH_MERR"/>
    <property type="match status" value="1"/>
</dbReference>
<dbReference type="InterPro" id="IPR047057">
    <property type="entry name" value="MerR_fam"/>
</dbReference>
<evidence type="ECO:0000256" key="2">
    <source>
        <dbReference type="ARBA" id="ARBA00023125"/>
    </source>
</evidence>
<evidence type="ECO:0000256" key="4">
    <source>
        <dbReference type="ARBA" id="ARBA00023163"/>
    </source>
</evidence>
<name>G9ELZ9_9GAMM</name>
<dbReference type="CDD" id="cd01106">
    <property type="entry name" value="HTH_TipAL-Mta"/>
    <property type="match status" value="1"/>
</dbReference>
<dbReference type="SUPFAM" id="SSF46955">
    <property type="entry name" value="Putative DNA-binding domain"/>
    <property type="match status" value="1"/>
</dbReference>
<keyword evidence="7" id="KW-1185">Reference proteome</keyword>
<dbReference type="RefSeq" id="WP_006870196.1">
    <property type="nucleotide sequence ID" value="NZ_JH413811.1"/>
</dbReference>
<feature type="domain" description="HTH merR-type" evidence="5">
    <location>
        <begin position="2"/>
        <end position="71"/>
    </location>
</feature>
<dbReference type="InterPro" id="IPR012925">
    <property type="entry name" value="TipAS_dom"/>
</dbReference>
<dbReference type="GO" id="GO:0003677">
    <property type="term" value="F:DNA binding"/>
    <property type="evidence" value="ECO:0007669"/>
    <property type="project" value="UniProtKB-KW"/>
</dbReference>
<sequence>MHYTVKQLAKISGVSSRTLRFYDEIDLLKPAFYGDNNYRYYGEEQLLILQQILFFRELGFPLNDIRRIIKSDGFDKLEALTAHKSILLEQFEKTAVLINTIDKTIAHIRGNVIMSDIEMYEGFDVQKQQEYEHYLIKKGTMTQEEINTSWKNISHWKKSDWDVHKNEGEIISQGLVNAMLNQAKPDAHEVQDLIQKHYDWVKNFWVPTKTSYIGLGQMYLEHPDFRNFYTSYHPNLVEFLVEAMKIYAKEKLN</sequence>
<evidence type="ECO:0000313" key="7">
    <source>
        <dbReference type="Proteomes" id="UP000002770"/>
    </source>
</evidence>
<dbReference type="PANTHER" id="PTHR30204">
    <property type="entry name" value="REDOX-CYCLING DRUG-SENSING TRANSCRIPTIONAL ACTIVATOR SOXR"/>
    <property type="match status" value="1"/>
</dbReference>
<reference evidence="6 7" key="1">
    <citation type="journal article" date="2011" name="BMC Genomics">
        <title>Insight into cross-talk between intra-amoebal pathogens.</title>
        <authorList>
            <person name="Gimenez G."/>
            <person name="Bertelli C."/>
            <person name="Moliner C."/>
            <person name="Robert C."/>
            <person name="Raoult D."/>
            <person name="Fournier P.E."/>
            <person name="Greub G."/>
        </authorList>
    </citation>
    <scope>NUCLEOTIDE SEQUENCE [LARGE SCALE GENOMIC DNA]</scope>
    <source>
        <strain evidence="6 7">LLAP12</strain>
    </source>
</reference>
<dbReference type="InterPro" id="IPR009061">
    <property type="entry name" value="DNA-bd_dom_put_sf"/>
</dbReference>
<dbReference type="InParanoid" id="G9ELZ9"/>
<dbReference type="GO" id="GO:0003700">
    <property type="term" value="F:DNA-binding transcription factor activity"/>
    <property type="evidence" value="ECO:0007669"/>
    <property type="project" value="InterPro"/>
</dbReference>
<dbReference type="Pfam" id="PF13411">
    <property type="entry name" value="MerR_1"/>
    <property type="match status" value="1"/>
</dbReference>
<dbReference type="InterPro" id="IPR036244">
    <property type="entry name" value="TipA-like_antibiotic-bd"/>
</dbReference>
<dbReference type="OrthoDB" id="9802944at2"/>
<evidence type="ECO:0000256" key="1">
    <source>
        <dbReference type="ARBA" id="ARBA00023015"/>
    </source>
</evidence>
<dbReference type="SUPFAM" id="SSF89082">
    <property type="entry name" value="Antibiotic binding domain of TipA-like multidrug resistance regulators"/>
    <property type="match status" value="1"/>
</dbReference>
<dbReference type="Gene3D" id="1.10.1660.10">
    <property type="match status" value="1"/>
</dbReference>
<dbReference type="HOGENOM" id="CLU_060077_0_6_6"/>
<organism evidence="6 7">
    <name type="scientific">Legionella drancourtii LLAP12</name>
    <dbReference type="NCBI Taxonomy" id="658187"/>
    <lineage>
        <taxon>Bacteria</taxon>
        <taxon>Pseudomonadati</taxon>
        <taxon>Pseudomonadota</taxon>
        <taxon>Gammaproteobacteria</taxon>
        <taxon>Legionellales</taxon>
        <taxon>Legionellaceae</taxon>
        <taxon>Legionella</taxon>
    </lineage>
</organism>
<evidence type="ECO:0000259" key="5">
    <source>
        <dbReference type="PROSITE" id="PS50937"/>
    </source>
</evidence>
<evidence type="ECO:0000256" key="3">
    <source>
        <dbReference type="ARBA" id="ARBA00023159"/>
    </source>
</evidence>
<dbReference type="Proteomes" id="UP000002770">
    <property type="component" value="Unassembled WGS sequence"/>
</dbReference>
<dbReference type="Pfam" id="PF07739">
    <property type="entry name" value="TipAS"/>
    <property type="match status" value="1"/>
</dbReference>
<dbReference type="PRINTS" id="PR00040">
    <property type="entry name" value="HTHMERR"/>
</dbReference>
<protein>
    <recommendedName>
        <fullName evidence="5">HTH merR-type domain-containing protein</fullName>
    </recommendedName>
</protein>
<dbReference type="EMBL" id="JH413811">
    <property type="protein sequence ID" value="EHL31599.1"/>
    <property type="molecule type" value="Genomic_DNA"/>
</dbReference>
<keyword evidence="4" id="KW-0804">Transcription</keyword>
<dbReference type="eggNOG" id="COG0789">
    <property type="taxonomic scope" value="Bacteria"/>
</dbReference>
<keyword evidence="2" id="KW-0238">DNA-binding</keyword>
<keyword evidence="1" id="KW-0805">Transcription regulation</keyword>
<dbReference type="PANTHER" id="PTHR30204:SF90">
    <property type="entry name" value="HTH-TYPE TRANSCRIPTIONAL ACTIVATOR MTA"/>
    <property type="match status" value="1"/>
</dbReference>
<dbReference type="STRING" id="658187.LDG_6260"/>
<dbReference type="PROSITE" id="PS50937">
    <property type="entry name" value="HTH_MERR_2"/>
    <property type="match status" value="1"/>
</dbReference>